<evidence type="ECO:0000256" key="3">
    <source>
        <dbReference type="ARBA" id="ARBA00012417"/>
    </source>
</evidence>
<feature type="domain" description="Helix-hairpin-helix DNA-binding motif class 1" evidence="22">
    <location>
        <begin position="94"/>
        <end position="113"/>
    </location>
</feature>
<evidence type="ECO:0000256" key="16">
    <source>
        <dbReference type="ARBA" id="ARBA00035717"/>
    </source>
</evidence>
<dbReference type="SUPFAM" id="SSF47802">
    <property type="entry name" value="DNA polymerase beta, N-terminal domain-like"/>
    <property type="match status" value="1"/>
</dbReference>
<dbReference type="EC" id="4.2.99.18" evidence="4"/>
<evidence type="ECO:0000256" key="19">
    <source>
        <dbReference type="ARBA" id="ARBA00044678"/>
    </source>
</evidence>
<dbReference type="eggNOG" id="COG1387">
    <property type="taxonomic scope" value="Bacteria"/>
</dbReference>
<dbReference type="Pfam" id="PF14520">
    <property type="entry name" value="HHH_5"/>
    <property type="match status" value="1"/>
</dbReference>
<comment type="catalytic activity">
    <reaction evidence="19">
        <text>a 5'-end 2'-deoxyribose-2'-deoxyribonucleotide-DNA = (2E,4S)-4-hydroxypenten-2-al-5-phosphate + a 5'-end 5'-phospho-2'-deoxyribonucleoside-DNA + H(+)</text>
        <dbReference type="Rhea" id="RHEA:76255"/>
        <dbReference type="Rhea" id="RHEA-COMP:13180"/>
        <dbReference type="Rhea" id="RHEA-COMP:18657"/>
        <dbReference type="ChEBI" id="CHEBI:15378"/>
        <dbReference type="ChEBI" id="CHEBI:136412"/>
        <dbReference type="ChEBI" id="CHEBI:195194"/>
        <dbReference type="ChEBI" id="CHEBI:195195"/>
    </reaction>
</comment>
<keyword evidence="15" id="KW-0234">DNA repair</keyword>
<dbReference type="GO" id="GO:0003887">
    <property type="term" value="F:DNA-directed DNA polymerase activity"/>
    <property type="evidence" value="ECO:0007669"/>
    <property type="project" value="UniProtKB-KW"/>
</dbReference>
<dbReference type="NCBIfam" id="NF006375">
    <property type="entry name" value="PRK08609.1"/>
    <property type="match status" value="1"/>
</dbReference>
<comment type="subcellular location">
    <subcellularLocation>
        <location evidence="2">Cytoplasm</location>
    </subcellularLocation>
</comment>
<dbReference type="GO" id="GO:0006281">
    <property type="term" value="P:DNA repair"/>
    <property type="evidence" value="ECO:0007669"/>
    <property type="project" value="UniProtKB-KW"/>
</dbReference>
<sequence length="573" mass="63882">MTANNNDIANIFEEIADILTLQGANFYRIRAYRKAAAQLRDMSVDVAEYVEKGQDLSQLPAIGTKLAQKIVEIIQQGRCSALETLREQSPFGLTELLHIPGLGPKRVNALVHVLGVHTQEQLLQAAKDGRVSSVAGLGQKIQANIIHTIESNLKRKTRLSRAIAKQYAEPILAYLKQIQGVEHAVIAGSYRRCKETVGDIDILVTTGNEDSVTHAFINYDQVRDVLSTGPTRSSVILYSGLQVDLRVVPNDCYGAALYYFTGSRSHNIALRLRAKARGLKINEYGVYKDKRHIAGETEESVLAAIDLPWIPPELRENSGEIDAAQQRQLPTLVIRDDIKGDLHSHTTASDGHHSLEQMAEAAKKAGLEYLAITEHSKRLSLVHGLDERRLIEQIDEINQLNSRFKGFTLLKGIEVDILENGELDLSDTVLSKLDLVIGAVHSNFHLSRNKQTERIMRAMDRPHFTMLAHPSGRLLGSREAYDLDMKRIIQHAKQRGCFLELNAQPLRLDLNALHCRMAKSAGVLVSINSDAHQLTDFNNLQYGVDQARRGWLEKADILNTRSLSDLLKLLGHT</sequence>
<dbReference type="InterPro" id="IPR027421">
    <property type="entry name" value="DNA_pol_lamdba_lyase_dom_sf"/>
</dbReference>
<evidence type="ECO:0000256" key="11">
    <source>
        <dbReference type="ARBA" id="ARBA00022763"/>
    </source>
</evidence>
<evidence type="ECO:0000259" key="24">
    <source>
        <dbReference type="SMART" id="SM00483"/>
    </source>
</evidence>
<dbReference type="InterPro" id="IPR047967">
    <property type="entry name" value="PolX_PHP"/>
</dbReference>
<dbReference type="Proteomes" id="UP000009282">
    <property type="component" value="Chromosome"/>
</dbReference>
<comment type="cofactor">
    <cofactor evidence="1">
        <name>Mg(2+)</name>
        <dbReference type="ChEBI" id="CHEBI:18420"/>
    </cofactor>
</comment>
<dbReference type="SUPFAM" id="SSF81301">
    <property type="entry name" value="Nucleotidyltransferase"/>
    <property type="match status" value="1"/>
</dbReference>
<dbReference type="GO" id="GO:0005829">
    <property type="term" value="C:cytosol"/>
    <property type="evidence" value="ECO:0007669"/>
    <property type="project" value="TreeGrafter"/>
</dbReference>
<dbReference type="InterPro" id="IPR003141">
    <property type="entry name" value="Pol/His_phosphatase_N"/>
</dbReference>
<dbReference type="InterPro" id="IPR002054">
    <property type="entry name" value="DNA-dir_DNA_pol_X"/>
</dbReference>
<proteinExistence type="predicted"/>
<keyword evidence="12" id="KW-0832">Ubl conjugation</keyword>
<dbReference type="CDD" id="cd00141">
    <property type="entry name" value="NT_POLXc"/>
    <property type="match status" value="1"/>
</dbReference>
<dbReference type="InterPro" id="IPR004013">
    <property type="entry name" value="PHP_dom"/>
</dbReference>
<evidence type="ECO:0000256" key="10">
    <source>
        <dbReference type="ARBA" id="ARBA00022705"/>
    </source>
</evidence>
<dbReference type="HOGENOM" id="CLU_017729_1_0_6"/>
<dbReference type="InterPro" id="IPR016195">
    <property type="entry name" value="Pol/histidinol_Pase-like"/>
</dbReference>
<dbReference type="EC" id="2.7.7.7" evidence="3"/>
<dbReference type="InterPro" id="IPR028207">
    <property type="entry name" value="DNA_pol_B_palm_palm"/>
</dbReference>
<feature type="domain" description="DNA-directed DNA polymerase X" evidence="24">
    <location>
        <begin position="2"/>
        <end position="316"/>
    </location>
</feature>
<dbReference type="InterPro" id="IPR037160">
    <property type="entry name" value="DNA_Pol_thumb_sf"/>
</dbReference>
<dbReference type="InterPro" id="IPR010996">
    <property type="entry name" value="HHH_MUS81"/>
</dbReference>
<dbReference type="Gene3D" id="1.10.150.110">
    <property type="entry name" value="DNA polymerase beta, N-terminal domain-like"/>
    <property type="match status" value="1"/>
</dbReference>
<keyword evidence="8" id="KW-0808">Transferase</keyword>
<dbReference type="Gene3D" id="1.10.150.20">
    <property type="entry name" value="5' to 3' exonuclease, C-terminal subdomain"/>
    <property type="match status" value="1"/>
</dbReference>
<keyword evidence="14" id="KW-0915">Sodium</keyword>
<keyword evidence="26" id="KW-1185">Reference proteome</keyword>
<comment type="function">
    <text evidence="20">Repair polymerase that plays a key role in base-excision repair. During this process, the damaged base is excised by specific DNA glycosylases, the DNA backbone is nicked at the abasic site by an apurinic/apyrimidic (AP) endonuclease, and POLB removes 5'-deoxyribose-phosphate from the preincised AP site acting as a 5'-deoxyribose-phosphate lyase (5'-dRP lyase); through its DNA polymerase activity, it adds one nucleotide to the 3' end of the arising single-nucleotide gap. Conducts 'gap-filling' DNA synthesis in a stepwise distributive fashion rather than in a processive fashion as for other DNA polymerases. It is also able to cleave sugar-phosphate bonds 3' to an intact AP site, acting as an AP lyase.</text>
</comment>
<comment type="catalytic activity">
    <reaction evidence="18">
        <text>2'-deoxyribonucleotide-(2'-deoxyribose 5'-phosphate)-2'-deoxyribonucleotide-DNA = a 3'-end 2'-deoxyribonucleotide-(2,3-dehydro-2,3-deoxyribose 5'-phosphate)-DNA + a 5'-end 5'-phospho-2'-deoxyribonucleoside-DNA + H(+)</text>
        <dbReference type="Rhea" id="RHEA:66592"/>
        <dbReference type="Rhea" id="RHEA-COMP:13180"/>
        <dbReference type="Rhea" id="RHEA-COMP:16897"/>
        <dbReference type="Rhea" id="RHEA-COMP:17067"/>
        <dbReference type="ChEBI" id="CHEBI:15378"/>
        <dbReference type="ChEBI" id="CHEBI:136412"/>
        <dbReference type="ChEBI" id="CHEBI:157695"/>
        <dbReference type="ChEBI" id="CHEBI:167181"/>
        <dbReference type="EC" id="4.2.99.18"/>
    </reaction>
</comment>
<dbReference type="SUPFAM" id="SSF47781">
    <property type="entry name" value="RuvA domain 2-like"/>
    <property type="match status" value="1"/>
</dbReference>
<evidence type="ECO:0000256" key="17">
    <source>
        <dbReference type="ARBA" id="ARBA00035726"/>
    </source>
</evidence>
<keyword evidence="6" id="KW-0488">Methylation</keyword>
<dbReference type="CDD" id="cd07436">
    <property type="entry name" value="PHP_PolX"/>
    <property type="match status" value="1"/>
</dbReference>
<comment type="catalytic activity">
    <reaction evidence="21">
        <text>DNA(n) + a 2'-deoxyribonucleoside 5'-triphosphate = DNA(n+1) + diphosphate</text>
        <dbReference type="Rhea" id="RHEA:22508"/>
        <dbReference type="Rhea" id="RHEA-COMP:17339"/>
        <dbReference type="Rhea" id="RHEA-COMP:17340"/>
        <dbReference type="ChEBI" id="CHEBI:33019"/>
        <dbReference type="ChEBI" id="CHEBI:61560"/>
        <dbReference type="ChEBI" id="CHEBI:173112"/>
        <dbReference type="EC" id="2.7.7.7"/>
    </reaction>
</comment>
<evidence type="ECO:0000256" key="7">
    <source>
        <dbReference type="ARBA" id="ARBA00022634"/>
    </source>
</evidence>
<keyword evidence="10" id="KW-0235">DNA replication</keyword>
<evidence type="ECO:0000256" key="1">
    <source>
        <dbReference type="ARBA" id="ARBA00001946"/>
    </source>
</evidence>
<dbReference type="GO" id="GO:0140078">
    <property type="term" value="F:class I DNA-(apurinic or apyrimidinic site) endonuclease activity"/>
    <property type="evidence" value="ECO:0007669"/>
    <property type="project" value="UniProtKB-EC"/>
</dbReference>
<evidence type="ECO:0000259" key="22">
    <source>
        <dbReference type="SMART" id="SM00278"/>
    </source>
</evidence>
<dbReference type="Pfam" id="PF14791">
    <property type="entry name" value="DNA_pol_B_thumb"/>
    <property type="match status" value="1"/>
</dbReference>
<evidence type="ECO:0000256" key="9">
    <source>
        <dbReference type="ARBA" id="ARBA00022695"/>
    </source>
</evidence>
<dbReference type="Pfam" id="PF14716">
    <property type="entry name" value="HHH_8"/>
    <property type="match status" value="1"/>
</dbReference>
<feature type="domain" description="Helix-hairpin-helix DNA-binding motif class 1" evidence="22">
    <location>
        <begin position="54"/>
        <end position="73"/>
    </location>
</feature>
<gene>
    <name evidence="25" type="primary">dpx</name>
    <name evidence="25" type="ordered locus">GNIT_1979</name>
</gene>
<evidence type="ECO:0000256" key="2">
    <source>
        <dbReference type="ARBA" id="ARBA00004496"/>
    </source>
</evidence>
<reference evidence="25 26" key="1">
    <citation type="journal article" date="2011" name="J. Bacteriol.">
        <title>Complete genome sequence of seawater bacterium Glaciecola nitratireducens FR1064T.</title>
        <authorList>
            <person name="Bian F."/>
            <person name="Qin Q.L."/>
            <person name="Xie B.B."/>
            <person name="Shu Y.L."/>
            <person name="Zhang X.Y."/>
            <person name="Yu Y."/>
            <person name="Chen B."/>
            <person name="Chen X.L."/>
            <person name="Zhou B.C."/>
            <person name="Zhang Y.Z."/>
        </authorList>
    </citation>
    <scope>NUCLEOTIDE SEQUENCE [LARGE SCALE GENOMIC DNA]</scope>
    <source>
        <strain evidence="26">JCM 12485 / KCTC 12276 / FR1064</strain>
    </source>
</reference>
<evidence type="ECO:0000259" key="23">
    <source>
        <dbReference type="SMART" id="SM00481"/>
    </source>
</evidence>
<dbReference type="STRING" id="1085623.GNIT_1979"/>
<keyword evidence="13" id="KW-0239">DNA-directed DNA polymerase</keyword>
<dbReference type="PANTHER" id="PTHR36928">
    <property type="entry name" value="PHOSPHATASE YCDX-RELATED"/>
    <property type="match status" value="1"/>
</dbReference>
<evidence type="ECO:0000256" key="20">
    <source>
        <dbReference type="ARBA" id="ARBA00045548"/>
    </source>
</evidence>
<evidence type="ECO:0000256" key="8">
    <source>
        <dbReference type="ARBA" id="ARBA00022679"/>
    </source>
</evidence>
<evidence type="ECO:0000313" key="26">
    <source>
        <dbReference type="Proteomes" id="UP000009282"/>
    </source>
</evidence>
<dbReference type="Pfam" id="PF14792">
    <property type="entry name" value="DNA_pol_B_palm"/>
    <property type="match status" value="1"/>
</dbReference>
<dbReference type="InterPro" id="IPR029398">
    <property type="entry name" value="PolB_thumb"/>
</dbReference>
<dbReference type="InterPro" id="IPR003583">
    <property type="entry name" value="Hlx-hairpin-Hlx_DNA-bd_motif"/>
</dbReference>
<evidence type="ECO:0000256" key="13">
    <source>
        <dbReference type="ARBA" id="ARBA00022932"/>
    </source>
</evidence>
<dbReference type="InterPro" id="IPR002008">
    <property type="entry name" value="DNA_pol_X_beta-like"/>
</dbReference>
<dbReference type="Pfam" id="PF02811">
    <property type="entry name" value="PHP"/>
    <property type="match status" value="1"/>
</dbReference>
<evidence type="ECO:0000256" key="12">
    <source>
        <dbReference type="ARBA" id="ARBA00022843"/>
    </source>
</evidence>
<keyword evidence="11" id="KW-0227">DNA damage</keyword>
<name>G4QKM2_GLANF</name>
<feature type="domain" description="Helix-hairpin-helix DNA-binding motif class 1" evidence="22">
    <location>
        <begin position="129"/>
        <end position="148"/>
    </location>
</feature>
<evidence type="ECO:0000256" key="21">
    <source>
        <dbReference type="ARBA" id="ARBA00049244"/>
    </source>
</evidence>
<dbReference type="SMART" id="SM00483">
    <property type="entry name" value="POLXc"/>
    <property type="match status" value="1"/>
</dbReference>
<dbReference type="InterPro" id="IPR022311">
    <property type="entry name" value="PolX-like"/>
</dbReference>
<dbReference type="InterPro" id="IPR010994">
    <property type="entry name" value="RuvA_2-like"/>
</dbReference>
<dbReference type="KEGG" id="gni:GNIT_1979"/>
<dbReference type="PANTHER" id="PTHR36928:SF1">
    <property type="entry name" value="PHOSPHATASE YCDX-RELATED"/>
    <property type="match status" value="1"/>
</dbReference>
<dbReference type="SMART" id="SM00278">
    <property type="entry name" value="HhH1"/>
    <property type="match status" value="3"/>
</dbReference>
<dbReference type="InterPro" id="IPR043519">
    <property type="entry name" value="NT_sf"/>
</dbReference>
<dbReference type="SMART" id="SM00481">
    <property type="entry name" value="POLIIIAc"/>
    <property type="match status" value="1"/>
</dbReference>
<dbReference type="SUPFAM" id="SSF89550">
    <property type="entry name" value="PHP domain-like"/>
    <property type="match status" value="1"/>
</dbReference>
<organism evidence="25 26">
    <name type="scientific">Glaciecola nitratireducens (strain JCM 12485 / KCTC 12276 / FR1064)</name>
    <dbReference type="NCBI Taxonomy" id="1085623"/>
    <lineage>
        <taxon>Bacteria</taxon>
        <taxon>Pseudomonadati</taxon>
        <taxon>Pseudomonadota</taxon>
        <taxon>Gammaproteobacteria</taxon>
        <taxon>Alteromonadales</taxon>
        <taxon>Alteromonadaceae</taxon>
        <taxon>Brumicola</taxon>
    </lineage>
</organism>
<evidence type="ECO:0000256" key="6">
    <source>
        <dbReference type="ARBA" id="ARBA00022481"/>
    </source>
</evidence>
<dbReference type="OrthoDB" id="9808747at2"/>
<dbReference type="PIRSF" id="PIRSF005047">
    <property type="entry name" value="UCP005047_YshC"/>
    <property type="match status" value="1"/>
</dbReference>
<accession>G4QKM2</accession>
<dbReference type="GO" id="GO:0008270">
    <property type="term" value="F:zinc ion binding"/>
    <property type="evidence" value="ECO:0007669"/>
    <property type="project" value="TreeGrafter"/>
</dbReference>
<evidence type="ECO:0000256" key="4">
    <source>
        <dbReference type="ARBA" id="ARBA00012720"/>
    </source>
</evidence>
<dbReference type="Gene3D" id="3.20.20.140">
    <property type="entry name" value="Metal-dependent hydrolases"/>
    <property type="match status" value="1"/>
</dbReference>
<dbReference type="GO" id="GO:0003677">
    <property type="term" value="F:DNA binding"/>
    <property type="evidence" value="ECO:0007669"/>
    <property type="project" value="InterPro"/>
</dbReference>
<evidence type="ECO:0000256" key="5">
    <source>
        <dbReference type="ARBA" id="ARBA00020020"/>
    </source>
</evidence>
<dbReference type="EMBL" id="CP003060">
    <property type="protein sequence ID" value="AEP30088.1"/>
    <property type="molecule type" value="Genomic_DNA"/>
</dbReference>
<evidence type="ECO:0000256" key="14">
    <source>
        <dbReference type="ARBA" id="ARBA00023053"/>
    </source>
</evidence>
<protein>
    <recommendedName>
        <fullName evidence="5">DNA polymerase beta</fullName>
        <ecNumber evidence="3">2.7.7.7</ecNumber>
        <ecNumber evidence="4">4.2.99.18</ecNumber>
    </recommendedName>
    <alternativeName>
        <fullName evidence="16">5'-deoxyribose-phosphate lyase</fullName>
    </alternativeName>
    <alternativeName>
        <fullName evidence="17">AP lyase</fullName>
    </alternativeName>
</protein>
<keyword evidence="7" id="KW-0237">DNA synthesis</keyword>
<dbReference type="Gene3D" id="3.30.460.10">
    <property type="entry name" value="Beta Polymerase, domain 2"/>
    <property type="match status" value="1"/>
</dbReference>
<feature type="domain" description="Polymerase/histidinol phosphatase N-terminal" evidence="23">
    <location>
        <begin position="340"/>
        <end position="419"/>
    </location>
</feature>
<dbReference type="Gene3D" id="3.30.210.10">
    <property type="entry name" value="DNA polymerase, thumb domain"/>
    <property type="match status" value="1"/>
</dbReference>
<dbReference type="AlphaFoldDB" id="G4QKM2"/>
<dbReference type="GO" id="GO:0042578">
    <property type="term" value="F:phosphoric ester hydrolase activity"/>
    <property type="evidence" value="ECO:0007669"/>
    <property type="project" value="TreeGrafter"/>
</dbReference>
<evidence type="ECO:0000313" key="25">
    <source>
        <dbReference type="EMBL" id="AEP30088.1"/>
    </source>
</evidence>
<dbReference type="RefSeq" id="WP_014108962.1">
    <property type="nucleotide sequence ID" value="NC_016041.1"/>
</dbReference>
<keyword evidence="9" id="KW-0548">Nucleotidyltransferase</keyword>
<evidence type="ECO:0000256" key="18">
    <source>
        <dbReference type="ARBA" id="ARBA00044632"/>
    </source>
</evidence>
<evidence type="ECO:0000256" key="15">
    <source>
        <dbReference type="ARBA" id="ARBA00023204"/>
    </source>
</evidence>
<dbReference type="InterPro" id="IPR050243">
    <property type="entry name" value="PHP_phosphatase"/>
</dbReference>
<dbReference type="PRINTS" id="PR00870">
    <property type="entry name" value="DNAPOLXBETA"/>
</dbReference>